<evidence type="ECO:0000313" key="2">
    <source>
        <dbReference type="Proteomes" id="UP000050790"/>
    </source>
</evidence>
<name>A0AA85A4Q8_9TREM</name>
<protein>
    <submittedName>
        <fullName evidence="3">Uncharacterized protein</fullName>
    </submittedName>
</protein>
<sequence>MLGFGEQTENSTHIRDNLKAETPQLNNAKRKLGLRDLNIQQHVHVQSEIMRPSKTLVPEKVYKEACEKFCAYEDKGCAHTEQLLLQMITVIYALALII</sequence>
<evidence type="ECO:0000256" key="1">
    <source>
        <dbReference type="SAM" id="MobiDB-lite"/>
    </source>
</evidence>
<dbReference type="AlphaFoldDB" id="A0AA85A4Q8"/>
<feature type="region of interest" description="Disordered" evidence="1">
    <location>
        <begin position="1"/>
        <end position="20"/>
    </location>
</feature>
<proteinExistence type="predicted"/>
<reference evidence="3" key="1">
    <citation type="submission" date="2023-11" db="UniProtKB">
        <authorList>
            <consortium name="WormBaseParasite"/>
        </authorList>
    </citation>
    <scope>IDENTIFICATION</scope>
</reference>
<dbReference type="Proteomes" id="UP000050790">
    <property type="component" value="Unassembled WGS sequence"/>
</dbReference>
<organism evidence="2 3">
    <name type="scientific">Schistosoma margrebowiei</name>
    <dbReference type="NCBI Taxonomy" id="48269"/>
    <lineage>
        <taxon>Eukaryota</taxon>
        <taxon>Metazoa</taxon>
        <taxon>Spiralia</taxon>
        <taxon>Lophotrochozoa</taxon>
        <taxon>Platyhelminthes</taxon>
        <taxon>Trematoda</taxon>
        <taxon>Digenea</taxon>
        <taxon>Strigeidida</taxon>
        <taxon>Schistosomatoidea</taxon>
        <taxon>Schistosomatidae</taxon>
        <taxon>Schistosoma</taxon>
    </lineage>
</organism>
<accession>A0AA85A4Q8</accession>
<evidence type="ECO:0000313" key="3">
    <source>
        <dbReference type="WBParaSite" id="SMRG1_63130.2"/>
    </source>
</evidence>
<dbReference type="WBParaSite" id="SMRG1_63130.2">
    <property type="protein sequence ID" value="SMRG1_63130.2"/>
    <property type="gene ID" value="SMRG1_63130"/>
</dbReference>